<evidence type="ECO:0000256" key="4">
    <source>
        <dbReference type="ARBA" id="ARBA00022989"/>
    </source>
</evidence>
<feature type="transmembrane region" description="Helical" evidence="6">
    <location>
        <begin position="100"/>
        <end position="116"/>
    </location>
</feature>
<reference evidence="7 8" key="1">
    <citation type="submission" date="2015-12" db="EMBL/GenBank/DDBJ databases">
        <title>The genome of Folsomia candida.</title>
        <authorList>
            <person name="Faddeeva A."/>
            <person name="Derks M.F."/>
            <person name="Anvar Y."/>
            <person name="Smit S."/>
            <person name="Van Straalen N."/>
            <person name="Roelofs D."/>
        </authorList>
    </citation>
    <scope>NUCLEOTIDE SEQUENCE [LARGE SCALE GENOMIC DNA]</scope>
    <source>
        <strain evidence="7 8">VU population</strain>
        <tissue evidence="7">Whole body</tissue>
    </source>
</reference>
<dbReference type="Pfam" id="PF08395">
    <property type="entry name" value="7tm_7"/>
    <property type="match status" value="1"/>
</dbReference>
<keyword evidence="5 6" id="KW-0472">Membrane</keyword>
<evidence type="ECO:0000256" key="3">
    <source>
        <dbReference type="ARBA" id="ARBA00022692"/>
    </source>
</evidence>
<feature type="transmembrane region" description="Helical" evidence="6">
    <location>
        <begin position="290"/>
        <end position="312"/>
    </location>
</feature>
<feature type="transmembrane region" description="Helical" evidence="6">
    <location>
        <begin position="397"/>
        <end position="415"/>
    </location>
</feature>
<evidence type="ECO:0000313" key="7">
    <source>
        <dbReference type="EMBL" id="OXA53410.1"/>
    </source>
</evidence>
<evidence type="ECO:0000256" key="5">
    <source>
        <dbReference type="ARBA" id="ARBA00023136"/>
    </source>
</evidence>
<feature type="transmembrane region" description="Helical" evidence="6">
    <location>
        <begin position="56"/>
        <end position="80"/>
    </location>
</feature>
<keyword evidence="8" id="KW-1185">Reference proteome</keyword>
<dbReference type="InterPro" id="IPR013604">
    <property type="entry name" value="7TM_chemorcpt"/>
</dbReference>
<name>A0A226E7X6_FOLCA</name>
<evidence type="ECO:0008006" key="9">
    <source>
        <dbReference type="Google" id="ProtNLM"/>
    </source>
</evidence>
<dbReference type="EMBL" id="LNIX01000005">
    <property type="protein sequence ID" value="OXA53410.1"/>
    <property type="molecule type" value="Genomic_DNA"/>
</dbReference>
<dbReference type="GO" id="GO:0050909">
    <property type="term" value="P:sensory perception of taste"/>
    <property type="evidence" value="ECO:0007669"/>
    <property type="project" value="InterPro"/>
</dbReference>
<feature type="transmembrane region" description="Helical" evidence="6">
    <location>
        <begin position="208"/>
        <end position="236"/>
    </location>
</feature>
<gene>
    <name evidence="7" type="ORF">Fcan01_10154</name>
</gene>
<comment type="subcellular location">
    <subcellularLocation>
        <location evidence="1">Cell membrane</location>
        <topology evidence="1">Multi-pass membrane protein</topology>
    </subcellularLocation>
</comment>
<evidence type="ECO:0000256" key="2">
    <source>
        <dbReference type="ARBA" id="ARBA00022475"/>
    </source>
</evidence>
<evidence type="ECO:0000313" key="8">
    <source>
        <dbReference type="Proteomes" id="UP000198287"/>
    </source>
</evidence>
<evidence type="ECO:0000256" key="1">
    <source>
        <dbReference type="ARBA" id="ARBA00004651"/>
    </source>
</evidence>
<evidence type="ECO:0000256" key="6">
    <source>
        <dbReference type="SAM" id="Phobius"/>
    </source>
</evidence>
<keyword evidence="3 6" id="KW-0812">Transmembrane</keyword>
<protein>
    <recommendedName>
        <fullName evidence="9">Gustatory receptor</fullName>
    </recommendedName>
</protein>
<dbReference type="GO" id="GO:0005886">
    <property type="term" value="C:plasma membrane"/>
    <property type="evidence" value="ECO:0007669"/>
    <property type="project" value="UniProtKB-SubCell"/>
</dbReference>
<feature type="transmembrane region" description="Helical" evidence="6">
    <location>
        <begin position="163"/>
        <end position="185"/>
    </location>
</feature>
<comment type="caution">
    <text evidence="7">The sequence shown here is derived from an EMBL/GenBank/DDBJ whole genome shotgun (WGS) entry which is preliminary data.</text>
</comment>
<keyword evidence="4 6" id="KW-1133">Transmembrane helix</keyword>
<proteinExistence type="predicted"/>
<organism evidence="7 8">
    <name type="scientific">Folsomia candida</name>
    <name type="common">Springtail</name>
    <dbReference type="NCBI Taxonomy" id="158441"/>
    <lineage>
        <taxon>Eukaryota</taxon>
        <taxon>Metazoa</taxon>
        <taxon>Ecdysozoa</taxon>
        <taxon>Arthropoda</taxon>
        <taxon>Hexapoda</taxon>
        <taxon>Collembola</taxon>
        <taxon>Entomobryomorpha</taxon>
        <taxon>Isotomoidea</taxon>
        <taxon>Isotomidae</taxon>
        <taxon>Proisotominae</taxon>
        <taxon>Folsomia</taxon>
    </lineage>
</organism>
<accession>A0A226E7X6</accession>
<keyword evidence="2" id="KW-1003">Cell membrane</keyword>
<dbReference type="Proteomes" id="UP000198287">
    <property type="component" value="Unassembled WGS sequence"/>
</dbReference>
<sequence>MDPTTVEDLLLPVVKYPLLGVQIIGYVPLTVTQTQAKIDSKITPTPQKIKFLQFRLLGVPVLFQIFTFITFSIFSYLFFASDQQRGGLHIHHYSQLSTDLIIISAMVFFSLINAIGSRIHGLFSVRDTLEFWQMQCRQLAKISKILTHPEFTDLLKKQVNSQFCWTIFFLLFPMLTIPGFDWVFFKGFGLESFRVTGLRVTMEKDSSLFWGVMAWIYFTYSHIFLSNWVTFFVMIYNLVLKCVIEEVETLRMSDDLQDFVNFDKIDEVTRSYDMILGLVDYFNKKLSVRLIGEVCIGIVWILGCTYFAMISYKTGEMGSTLTNLLVAGMAMRSLYTYGNEGENLEQNRIVLVKALCDVRGTNLGPGGIEKLRFLKEKVINCKLGITPGNFFTLNRSFVLSIWSGLITLLLVMAQFRDSDEMGNGNVSRNEVSIVNISVN</sequence>
<dbReference type="AlphaFoldDB" id="A0A226E7X6"/>